<dbReference type="GO" id="GO:0006508">
    <property type="term" value="P:proteolysis"/>
    <property type="evidence" value="ECO:0007669"/>
    <property type="project" value="InterPro"/>
</dbReference>
<dbReference type="EMBL" id="DVHM01000133">
    <property type="protein sequence ID" value="HIR71236.1"/>
    <property type="molecule type" value="Genomic_DNA"/>
</dbReference>
<dbReference type="AlphaFoldDB" id="A0A9D1JB06"/>
<dbReference type="InterPro" id="IPR012338">
    <property type="entry name" value="Beta-lactam/transpept-like"/>
</dbReference>
<evidence type="ECO:0000256" key="5">
    <source>
        <dbReference type="ARBA" id="ARBA00022984"/>
    </source>
</evidence>
<keyword evidence="11" id="KW-0812">Transmembrane</keyword>
<feature type="domain" description="Peptidase S11 D-alanyl-D-alanine carboxypeptidase A N-terminal" evidence="13">
    <location>
        <begin position="38"/>
        <end position="272"/>
    </location>
</feature>
<keyword evidence="5" id="KW-0573">Peptidoglycan synthesis</keyword>
<evidence type="ECO:0000256" key="12">
    <source>
        <dbReference type="SAM" id="SignalP"/>
    </source>
</evidence>
<feature type="transmembrane region" description="Helical" evidence="11">
    <location>
        <begin position="404"/>
        <end position="428"/>
    </location>
</feature>
<feature type="region of interest" description="Disordered" evidence="10">
    <location>
        <begin position="435"/>
        <end position="462"/>
    </location>
</feature>
<feature type="binding site" evidence="8">
    <location>
        <position position="242"/>
    </location>
    <ligand>
        <name>substrate</name>
    </ligand>
</feature>
<comment type="caution">
    <text evidence="14">The sequence shown here is derived from an EMBL/GenBank/DDBJ whole genome shotgun (WGS) entry which is preliminary data.</text>
</comment>
<keyword evidence="14" id="KW-0121">Carboxypeptidase</keyword>
<protein>
    <submittedName>
        <fullName evidence="14">D-alanyl-D-alanine carboxypeptidase</fullName>
    </submittedName>
</protein>
<keyword evidence="11" id="KW-0472">Membrane</keyword>
<sequence length="462" mass="50430">MFRKKIYAGLLAAALTVTSLFANTVTARAEESWPGGIDTQSAAAIVMEQETGAILYEKNIHATYYPASITKILTALVALENSSLDEVVTFSKDAVYLNEGDSSHISRDVGEQMTMEQCLYGMLLESANECAYAIAEHVGGGDVNVFVDMMNQKAAELGCQDSHFNNTNGLPDENHYVSAYDMALISRAAYQNPTFAKIIGTESYQIPPTNTHADPTPLNNHHSMLHPYHTSRYVYPYCLGGKTGYTRAANSTLVTYAAKDGMTLVCVVLNVTSPGHWIDTTNLFNYCFDNFAAYNVADQASPFAGDVDGSLGSLAGDGKLATTDPHGTVVLPKTASLADAQAEVVPKSSDEDPALVGQVTYTYAGHYVGQTTVSYQQSEKGAFPFHNLDPAEGGSQVRGIHINFFMILLILAALAVIALGIFALGRTFSRISIRRRRRKNSAKKKKPAYRQIRRNRRRGRRY</sequence>
<evidence type="ECO:0000313" key="14">
    <source>
        <dbReference type="EMBL" id="HIR71236.1"/>
    </source>
</evidence>
<dbReference type="Proteomes" id="UP000823912">
    <property type="component" value="Unassembled WGS sequence"/>
</dbReference>
<feature type="active site" description="Acyl-ester intermediate" evidence="7">
    <location>
        <position position="68"/>
    </location>
</feature>
<keyword evidence="6" id="KW-0961">Cell wall biogenesis/degradation</keyword>
<evidence type="ECO:0000256" key="4">
    <source>
        <dbReference type="ARBA" id="ARBA00022960"/>
    </source>
</evidence>
<keyword evidence="4" id="KW-0133">Cell shape</keyword>
<evidence type="ECO:0000256" key="7">
    <source>
        <dbReference type="PIRSR" id="PIRSR618044-1"/>
    </source>
</evidence>
<organism evidence="14 15">
    <name type="scientific">Candidatus Pullilachnospira gallistercoris</name>
    <dbReference type="NCBI Taxonomy" id="2840911"/>
    <lineage>
        <taxon>Bacteria</taxon>
        <taxon>Bacillati</taxon>
        <taxon>Bacillota</taxon>
        <taxon>Clostridia</taxon>
        <taxon>Lachnospirales</taxon>
        <taxon>Lachnospiraceae</taxon>
        <taxon>Lachnospiraceae incertae sedis</taxon>
        <taxon>Candidatus Pullilachnospira</taxon>
    </lineage>
</organism>
<dbReference type="GO" id="GO:0009252">
    <property type="term" value="P:peptidoglycan biosynthetic process"/>
    <property type="evidence" value="ECO:0007669"/>
    <property type="project" value="UniProtKB-KW"/>
</dbReference>
<dbReference type="GO" id="GO:0071555">
    <property type="term" value="P:cell wall organization"/>
    <property type="evidence" value="ECO:0007669"/>
    <property type="project" value="UniProtKB-KW"/>
</dbReference>
<keyword evidence="3" id="KW-0378">Hydrolase</keyword>
<evidence type="ECO:0000313" key="15">
    <source>
        <dbReference type="Proteomes" id="UP000823912"/>
    </source>
</evidence>
<name>A0A9D1JB06_9FIRM</name>
<keyword evidence="11" id="KW-1133">Transmembrane helix</keyword>
<evidence type="ECO:0000256" key="6">
    <source>
        <dbReference type="ARBA" id="ARBA00023316"/>
    </source>
</evidence>
<evidence type="ECO:0000256" key="2">
    <source>
        <dbReference type="ARBA" id="ARBA00022729"/>
    </source>
</evidence>
<evidence type="ECO:0000256" key="9">
    <source>
        <dbReference type="RuleBase" id="RU004016"/>
    </source>
</evidence>
<evidence type="ECO:0000256" key="11">
    <source>
        <dbReference type="SAM" id="Phobius"/>
    </source>
</evidence>
<dbReference type="InterPro" id="IPR018044">
    <property type="entry name" value="Peptidase_S11"/>
</dbReference>
<dbReference type="GO" id="GO:0008360">
    <property type="term" value="P:regulation of cell shape"/>
    <property type="evidence" value="ECO:0007669"/>
    <property type="project" value="UniProtKB-KW"/>
</dbReference>
<reference evidence="14" key="2">
    <citation type="journal article" date="2021" name="PeerJ">
        <title>Extensive microbial diversity within the chicken gut microbiome revealed by metagenomics and culture.</title>
        <authorList>
            <person name="Gilroy R."/>
            <person name="Ravi A."/>
            <person name="Getino M."/>
            <person name="Pursley I."/>
            <person name="Horton D.L."/>
            <person name="Alikhan N.F."/>
            <person name="Baker D."/>
            <person name="Gharbi K."/>
            <person name="Hall N."/>
            <person name="Watson M."/>
            <person name="Adriaenssens E.M."/>
            <person name="Foster-Nyarko E."/>
            <person name="Jarju S."/>
            <person name="Secka A."/>
            <person name="Antonio M."/>
            <person name="Oren A."/>
            <person name="Chaudhuri R.R."/>
            <person name="La Ragione R."/>
            <person name="Hildebrand F."/>
            <person name="Pallen M.J."/>
        </authorList>
    </citation>
    <scope>NUCLEOTIDE SEQUENCE</scope>
    <source>
        <strain evidence="14">ChiSjej5B23-6657</strain>
    </source>
</reference>
<dbReference type="SUPFAM" id="SSF56601">
    <property type="entry name" value="beta-lactamase/transpeptidase-like"/>
    <property type="match status" value="1"/>
</dbReference>
<dbReference type="PANTHER" id="PTHR21581">
    <property type="entry name" value="D-ALANYL-D-ALANINE CARBOXYPEPTIDASE"/>
    <property type="match status" value="1"/>
</dbReference>
<keyword evidence="14" id="KW-0645">Protease</keyword>
<dbReference type="InterPro" id="IPR001967">
    <property type="entry name" value="Peptidase_S11_N"/>
</dbReference>
<feature type="signal peptide" evidence="12">
    <location>
        <begin position="1"/>
        <end position="22"/>
    </location>
</feature>
<dbReference type="Pfam" id="PF00768">
    <property type="entry name" value="Peptidase_S11"/>
    <property type="match status" value="1"/>
</dbReference>
<feature type="active site" description="Proton acceptor" evidence="7">
    <location>
        <position position="71"/>
    </location>
</feature>
<comment type="similarity">
    <text evidence="1 9">Belongs to the peptidase S11 family.</text>
</comment>
<evidence type="ECO:0000256" key="1">
    <source>
        <dbReference type="ARBA" id="ARBA00007164"/>
    </source>
</evidence>
<evidence type="ECO:0000259" key="13">
    <source>
        <dbReference type="Pfam" id="PF00768"/>
    </source>
</evidence>
<dbReference type="PRINTS" id="PR00725">
    <property type="entry name" value="DADACBPTASE1"/>
</dbReference>
<evidence type="ECO:0000256" key="10">
    <source>
        <dbReference type="SAM" id="MobiDB-lite"/>
    </source>
</evidence>
<evidence type="ECO:0000256" key="8">
    <source>
        <dbReference type="PIRSR" id="PIRSR618044-2"/>
    </source>
</evidence>
<dbReference type="Gene3D" id="3.40.710.10">
    <property type="entry name" value="DD-peptidase/beta-lactamase superfamily"/>
    <property type="match status" value="1"/>
</dbReference>
<reference evidence="14" key="1">
    <citation type="submission" date="2020-10" db="EMBL/GenBank/DDBJ databases">
        <authorList>
            <person name="Gilroy R."/>
        </authorList>
    </citation>
    <scope>NUCLEOTIDE SEQUENCE</scope>
    <source>
        <strain evidence="14">ChiSjej5B23-6657</strain>
    </source>
</reference>
<keyword evidence="2 12" id="KW-0732">Signal</keyword>
<feature type="chain" id="PRO_5039227525" evidence="12">
    <location>
        <begin position="23"/>
        <end position="462"/>
    </location>
</feature>
<gene>
    <name evidence="14" type="ORF">IAA55_08140</name>
</gene>
<dbReference type="PANTHER" id="PTHR21581:SF33">
    <property type="entry name" value="D-ALANYL-D-ALANINE CARBOXYPEPTIDASE DACB"/>
    <property type="match status" value="1"/>
</dbReference>
<dbReference type="GO" id="GO:0009002">
    <property type="term" value="F:serine-type D-Ala-D-Ala carboxypeptidase activity"/>
    <property type="evidence" value="ECO:0007669"/>
    <property type="project" value="InterPro"/>
</dbReference>
<proteinExistence type="inferred from homology"/>
<accession>A0A9D1JB06</accession>
<feature type="active site" evidence="7">
    <location>
        <position position="126"/>
    </location>
</feature>
<evidence type="ECO:0000256" key="3">
    <source>
        <dbReference type="ARBA" id="ARBA00022801"/>
    </source>
</evidence>